<evidence type="ECO:0000259" key="2">
    <source>
        <dbReference type="Pfam" id="PF00561"/>
    </source>
</evidence>
<dbReference type="Proteomes" id="UP000445000">
    <property type="component" value="Unassembled WGS sequence"/>
</dbReference>
<comment type="caution">
    <text evidence="3">The sequence shown here is derived from an EMBL/GenBank/DDBJ whole genome shotgun (WGS) entry which is preliminary data.</text>
</comment>
<accession>A0A829YR35</accession>
<dbReference type="Gene3D" id="3.40.50.1820">
    <property type="entry name" value="alpha/beta hydrolase"/>
    <property type="match status" value="1"/>
</dbReference>
<gene>
    <name evidence="3" type="ORF">GCM10011487_69160</name>
</gene>
<dbReference type="PANTHER" id="PTHR42977">
    <property type="entry name" value="HYDROLASE-RELATED"/>
    <property type="match status" value="1"/>
</dbReference>
<name>A0A829YR35_9GAMM</name>
<dbReference type="Pfam" id="PF00561">
    <property type="entry name" value="Abhydrolase_1"/>
    <property type="match status" value="1"/>
</dbReference>
<dbReference type="GO" id="GO:0004301">
    <property type="term" value="F:epoxide hydrolase activity"/>
    <property type="evidence" value="ECO:0007669"/>
    <property type="project" value="TreeGrafter"/>
</dbReference>
<dbReference type="AlphaFoldDB" id="A0A829YR35"/>
<keyword evidence="4" id="KW-1185">Reference proteome</keyword>
<dbReference type="InterPro" id="IPR029058">
    <property type="entry name" value="AB_hydrolase_fold"/>
</dbReference>
<evidence type="ECO:0000313" key="3">
    <source>
        <dbReference type="EMBL" id="GFE84916.1"/>
    </source>
</evidence>
<dbReference type="InterPro" id="IPR000639">
    <property type="entry name" value="Epox_hydrolase-like"/>
</dbReference>
<proteinExistence type="predicted"/>
<dbReference type="PANTHER" id="PTHR42977:SF3">
    <property type="entry name" value="AB HYDROLASE-1 DOMAIN-CONTAINING PROTEIN"/>
    <property type="match status" value="1"/>
</dbReference>
<evidence type="ECO:0000256" key="1">
    <source>
        <dbReference type="ARBA" id="ARBA00022801"/>
    </source>
</evidence>
<evidence type="ECO:0000313" key="4">
    <source>
        <dbReference type="Proteomes" id="UP000445000"/>
    </source>
</evidence>
<organism evidence="3 4">
    <name type="scientific">Steroidobacter agaridevorans</name>
    <dbReference type="NCBI Taxonomy" id="2695856"/>
    <lineage>
        <taxon>Bacteria</taxon>
        <taxon>Pseudomonadati</taxon>
        <taxon>Pseudomonadota</taxon>
        <taxon>Gammaproteobacteria</taxon>
        <taxon>Steroidobacterales</taxon>
        <taxon>Steroidobacteraceae</taxon>
        <taxon>Steroidobacter</taxon>
    </lineage>
</organism>
<dbReference type="RefSeq" id="WP_161816495.1">
    <property type="nucleotide sequence ID" value="NZ_BLJN01000012.1"/>
</dbReference>
<keyword evidence="1 3" id="KW-0378">Hydrolase</keyword>
<sequence>MSIGTCKTRHRTVSVNGLELFIREAGEPDRPAVLLLHGAPSSSHTFRNLLPLLADTAYLVAPDMPGFGFSEAPPQQRYEYSFENIASTIEALTDVLGLKRMFLYVHDYGAPVAYQLALRRPGRVLGLIVQNGSAHDEGMVGIWDDAKAFWADPSPENRAKLPDWLNFEGARAVYLDGVPQRLKPLFPPECWHLDWERMSRPGNVEIQFKLFEDYKNYVARFPDISRYHREHQPPCLIIWGRHDVYYALEEIIAYARELDRLEMHVLDGAHFLLETHCRECADAIRGFIASAAR</sequence>
<reference evidence="4" key="1">
    <citation type="submission" date="2020-01" db="EMBL/GenBank/DDBJ databases">
        <title>'Steroidobacter agaridevorans' sp. nov., agar-degrading bacteria isolated from rhizosphere soils.</title>
        <authorList>
            <person name="Ikenaga M."/>
            <person name="Kataoka M."/>
            <person name="Murouchi A."/>
            <person name="Katsuragi S."/>
            <person name="Sakai M."/>
        </authorList>
    </citation>
    <scope>NUCLEOTIDE SEQUENCE [LARGE SCALE GENOMIC DNA]</scope>
    <source>
        <strain evidence="4">YU21-B</strain>
    </source>
</reference>
<feature type="domain" description="AB hydrolase-1" evidence="2">
    <location>
        <begin position="31"/>
        <end position="276"/>
    </location>
</feature>
<protein>
    <submittedName>
        <fullName evidence="3">Hydrolase</fullName>
    </submittedName>
</protein>
<dbReference type="InterPro" id="IPR051340">
    <property type="entry name" value="Haloalkane_dehalogenase"/>
</dbReference>
<dbReference type="EMBL" id="BLJN01000012">
    <property type="protein sequence ID" value="GFE84916.1"/>
    <property type="molecule type" value="Genomic_DNA"/>
</dbReference>
<dbReference type="InterPro" id="IPR000073">
    <property type="entry name" value="AB_hydrolase_1"/>
</dbReference>
<dbReference type="PRINTS" id="PR00412">
    <property type="entry name" value="EPOXHYDRLASE"/>
</dbReference>
<dbReference type="SUPFAM" id="SSF53474">
    <property type="entry name" value="alpha/beta-Hydrolases"/>
    <property type="match status" value="1"/>
</dbReference>